<protein>
    <submittedName>
        <fullName evidence="1">Uncharacterized protein</fullName>
    </submittedName>
</protein>
<name>A0A6M3LRY1_9ZZZZ</name>
<reference evidence="1" key="1">
    <citation type="submission" date="2020-03" db="EMBL/GenBank/DDBJ databases">
        <title>The deep terrestrial virosphere.</title>
        <authorList>
            <person name="Holmfeldt K."/>
            <person name="Nilsson E."/>
            <person name="Simone D."/>
            <person name="Lopez-Fernandez M."/>
            <person name="Wu X."/>
            <person name="de Brujin I."/>
            <person name="Lundin D."/>
            <person name="Andersson A."/>
            <person name="Bertilsson S."/>
            <person name="Dopson M."/>
        </authorList>
    </citation>
    <scope>NUCLEOTIDE SEQUENCE</scope>
    <source>
        <strain evidence="1">MM415B04875</strain>
    </source>
</reference>
<dbReference type="AlphaFoldDB" id="A0A6M3LRY1"/>
<evidence type="ECO:0000313" key="1">
    <source>
        <dbReference type="EMBL" id="QJA96252.1"/>
    </source>
</evidence>
<gene>
    <name evidence="1" type="ORF">MM415B04875_0001</name>
</gene>
<organism evidence="1">
    <name type="scientific">viral metagenome</name>
    <dbReference type="NCBI Taxonomy" id="1070528"/>
    <lineage>
        <taxon>unclassified sequences</taxon>
        <taxon>metagenomes</taxon>
        <taxon>organismal metagenomes</taxon>
    </lineage>
</organism>
<accession>A0A6M3LRY1</accession>
<sequence>MEVEDIRLTPEEIDDARADGVGSWIAKNKRYTTPRMVSRFIASDMSKQLIDIAIASAATDKAIKKIDELLIFCKRAVGGINPEWAICDRNYQELKKLLEAVSPSMVGE</sequence>
<dbReference type="EMBL" id="MT143383">
    <property type="protein sequence ID" value="QJA96252.1"/>
    <property type="molecule type" value="Genomic_DNA"/>
</dbReference>
<proteinExistence type="predicted"/>